<keyword evidence="1" id="KW-0812">Transmembrane</keyword>
<dbReference type="AlphaFoldDB" id="A0A7Y9DR36"/>
<feature type="transmembrane region" description="Helical" evidence="1">
    <location>
        <begin position="267"/>
        <end position="286"/>
    </location>
</feature>
<keyword evidence="1" id="KW-1133">Transmembrane helix</keyword>
<dbReference type="InterPro" id="IPR052529">
    <property type="entry name" value="Bact_Transport_Assoc"/>
</dbReference>
<evidence type="ECO:0000313" key="3">
    <source>
        <dbReference type="EMBL" id="NYD33973.1"/>
    </source>
</evidence>
<dbReference type="InterPro" id="IPR007349">
    <property type="entry name" value="DUF418"/>
</dbReference>
<name>A0A7Y9DR36_9PSEU</name>
<gene>
    <name evidence="3" type="ORF">BJ983_000075</name>
</gene>
<dbReference type="EMBL" id="JACCBN010000001">
    <property type="protein sequence ID" value="NYD33973.1"/>
    <property type="molecule type" value="Genomic_DNA"/>
</dbReference>
<sequence>MAALTGTPVGVGTPGARIVALDVLRGVALCGILVINIYQQLVWVRGTGERTLPLAVQLIFFERFLTIFALLFGVGFGLFLTRAAARTPRPRVVLVRRLVALAAIGALHQFVHQGEVLLPYALVGLAVLLPLSVAGRWECLVIGVAAVLVLPQIEESFGLIVGLLILGFALARVGVAEHLTDRPGRVAVVGAVAGALTVAWVVLALTGARLPRVNLVGGGLGGTQDLLPSLAAVATAITLCCAVLLLLHTPVGPVLTDVFAPMGRMALTNYLAATVLFLALGPLLGIDSTADAPAIAALTVGILVVQIVWSRLWLRAFTHGPVEWGWRCVTWGRRAPLRRGAAGAT</sequence>
<dbReference type="RefSeq" id="WP_179791986.1">
    <property type="nucleotide sequence ID" value="NZ_BAABHP010000012.1"/>
</dbReference>
<feature type="transmembrane region" description="Helical" evidence="1">
    <location>
        <begin position="293"/>
        <end position="314"/>
    </location>
</feature>
<feature type="transmembrane region" description="Helical" evidence="1">
    <location>
        <begin position="226"/>
        <end position="247"/>
    </location>
</feature>
<evidence type="ECO:0000256" key="1">
    <source>
        <dbReference type="SAM" id="Phobius"/>
    </source>
</evidence>
<feature type="transmembrane region" description="Helical" evidence="1">
    <location>
        <begin position="58"/>
        <end position="81"/>
    </location>
</feature>
<protein>
    <submittedName>
        <fullName evidence="3">Putative membrane protein YeiB</fullName>
    </submittedName>
</protein>
<dbReference type="Pfam" id="PF04235">
    <property type="entry name" value="DUF418"/>
    <property type="match status" value="1"/>
</dbReference>
<evidence type="ECO:0000313" key="4">
    <source>
        <dbReference type="Proteomes" id="UP000535890"/>
    </source>
</evidence>
<feature type="transmembrane region" description="Helical" evidence="1">
    <location>
        <begin position="117"/>
        <end position="150"/>
    </location>
</feature>
<organism evidence="3 4">
    <name type="scientific">Actinomycetospora corticicola</name>
    <dbReference type="NCBI Taxonomy" id="663602"/>
    <lineage>
        <taxon>Bacteria</taxon>
        <taxon>Bacillati</taxon>
        <taxon>Actinomycetota</taxon>
        <taxon>Actinomycetes</taxon>
        <taxon>Pseudonocardiales</taxon>
        <taxon>Pseudonocardiaceae</taxon>
        <taxon>Actinomycetospora</taxon>
    </lineage>
</organism>
<feature type="domain" description="DUF418" evidence="2">
    <location>
        <begin position="171"/>
        <end position="332"/>
    </location>
</feature>
<keyword evidence="4" id="KW-1185">Reference proteome</keyword>
<reference evidence="3 4" key="1">
    <citation type="submission" date="2020-07" db="EMBL/GenBank/DDBJ databases">
        <title>Sequencing the genomes of 1000 actinobacteria strains.</title>
        <authorList>
            <person name="Klenk H.-P."/>
        </authorList>
    </citation>
    <scope>NUCLEOTIDE SEQUENCE [LARGE SCALE GENOMIC DNA]</scope>
    <source>
        <strain evidence="3 4">DSM 45772</strain>
    </source>
</reference>
<dbReference type="InterPro" id="IPR002347">
    <property type="entry name" value="SDR_fam"/>
</dbReference>
<keyword evidence="1" id="KW-0472">Membrane</keyword>
<feature type="transmembrane region" description="Helical" evidence="1">
    <location>
        <begin position="157"/>
        <end position="175"/>
    </location>
</feature>
<feature type="transmembrane region" description="Helical" evidence="1">
    <location>
        <begin position="187"/>
        <end position="205"/>
    </location>
</feature>
<feature type="transmembrane region" description="Helical" evidence="1">
    <location>
        <begin position="93"/>
        <end position="111"/>
    </location>
</feature>
<dbReference type="PRINTS" id="PR00081">
    <property type="entry name" value="GDHRDH"/>
</dbReference>
<dbReference type="Proteomes" id="UP000535890">
    <property type="component" value="Unassembled WGS sequence"/>
</dbReference>
<dbReference type="PANTHER" id="PTHR30590:SF2">
    <property type="entry name" value="INNER MEMBRANE PROTEIN"/>
    <property type="match status" value="1"/>
</dbReference>
<evidence type="ECO:0000259" key="2">
    <source>
        <dbReference type="Pfam" id="PF04235"/>
    </source>
</evidence>
<dbReference type="PANTHER" id="PTHR30590">
    <property type="entry name" value="INNER MEMBRANE PROTEIN"/>
    <property type="match status" value="1"/>
</dbReference>
<accession>A0A7Y9DR36</accession>
<proteinExistence type="predicted"/>
<feature type="transmembrane region" description="Helical" evidence="1">
    <location>
        <begin position="18"/>
        <end position="38"/>
    </location>
</feature>
<comment type="caution">
    <text evidence="3">The sequence shown here is derived from an EMBL/GenBank/DDBJ whole genome shotgun (WGS) entry which is preliminary data.</text>
</comment>